<proteinExistence type="predicted"/>
<evidence type="ECO:0000313" key="1">
    <source>
        <dbReference type="EMBL" id="KAJ4139737.1"/>
    </source>
</evidence>
<dbReference type="EMBL" id="JAOQBH010000002">
    <property type="protein sequence ID" value="KAJ4139737.1"/>
    <property type="molecule type" value="Genomic_DNA"/>
</dbReference>
<comment type="caution">
    <text evidence="1">The sequence shown here is derived from an EMBL/GenBank/DDBJ whole genome shotgun (WGS) entry which is preliminary data.</text>
</comment>
<sequence>MASSNKSNRGASTAQDFNNTLSSIPAFEAMRFTANYARIAQAELQNCDYQELMVAVREAADLLPDNFDEWPPEAEEINARMEEKLKISDKLAGGFKKFVENARAASRSQR</sequence>
<organism evidence="1 2">
    <name type="scientific">Fusarium equiseti</name>
    <name type="common">Fusarium scirpi</name>
    <dbReference type="NCBI Taxonomy" id="61235"/>
    <lineage>
        <taxon>Eukaryota</taxon>
        <taxon>Fungi</taxon>
        <taxon>Dikarya</taxon>
        <taxon>Ascomycota</taxon>
        <taxon>Pezizomycotina</taxon>
        <taxon>Sordariomycetes</taxon>
        <taxon>Hypocreomycetidae</taxon>
        <taxon>Hypocreales</taxon>
        <taxon>Nectriaceae</taxon>
        <taxon>Fusarium</taxon>
        <taxon>Fusarium incarnatum-equiseti species complex</taxon>
    </lineage>
</organism>
<accession>A0ABQ8RPG4</accession>
<evidence type="ECO:0000313" key="2">
    <source>
        <dbReference type="Proteomes" id="UP001152024"/>
    </source>
</evidence>
<keyword evidence="2" id="KW-1185">Reference proteome</keyword>
<name>A0ABQ8RPG4_FUSEQ</name>
<protein>
    <submittedName>
        <fullName evidence="1">Uncharacterized protein</fullName>
    </submittedName>
</protein>
<reference evidence="1" key="1">
    <citation type="submission" date="2022-09" db="EMBL/GenBank/DDBJ databases">
        <title>Fusarium specimens isolated from Avocado Roots.</title>
        <authorList>
            <person name="Stajich J."/>
            <person name="Roper C."/>
            <person name="Heimlech-Rivalta G."/>
        </authorList>
    </citation>
    <scope>NUCLEOTIDE SEQUENCE</scope>
    <source>
        <strain evidence="1">CF00095</strain>
    </source>
</reference>
<dbReference type="Proteomes" id="UP001152024">
    <property type="component" value="Unassembled WGS sequence"/>
</dbReference>
<gene>
    <name evidence="1" type="ORF">NW768_001080</name>
</gene>